<dbReference type="NCBIfam" id="TIGR02937">
    <property type="entry name" value="sigma70-ECF"/>
    <property type="match status" value="1"/>
</dbReference>
<dbReference type="InterPro" id="IPR013249">
    <property type="entry name" value="RNA_pol_sigma70_r4_t2"/>
</dbReference>
<comment type="similarity">
    <text evidence="1">Belongs to the sigma-70 factor family. ECF subfamily.</text>
</comment>
<dbReference type="SUPFAM" id="SSF88946">
    <property type="entry name" value="Sigma2 domain of RNA polymerase sigma factors"/>
    <property type="match status" value="1"/>
</dbReference>
<keyword evidence="5" id="KW-0804">Transcription</keyword>
<evidence type="ECO:0000259" key="7">
    <source>
        <dbReference type="Pfam" id="PF08281"/>
    </source>
</evidence>
<dbReference type="GO" id="GO:0016987">
    <property type="term" value="F:sigma factor activity"/>
    <property type="evidence" value="ECO:0007669"/>
    <property type="project" value="UniProtKB-KW"/>
</dbReference>
<dbReference type="InterPro" id="IPR014284">
    <property type="entry name" value="RNA_pol_sigma-70_dom"/>
</dbReference>
<evidence type="ECO:0000256" key="5">
    <source>
        <dbReference type="ARBA" id="ARBA00023163"/>
    </source>
</evidence>
<accession>A0A8J7S6L8</accession>
<evidence type="ECO:0000256" key="4">
    <source>
        <dbReference type="ARBA" id="ARBA00023125"/>
    </source>
</evidence>
<evidence type="ECO:0000256" key="1">
    <source>
        <dbReference type="ARBA" id="ARBA00010641"/>
    </source>
</evidence>
<dbReference type="InterPro" id="IPR039425">
    <property type="entry name" value="RNA_pol_sigma-70-like"/>
</dbReference>
<feature type="domain" description="RNA polymerase sigma-70 region 2" evidence="6">
    <location>
        <begin position="18"/>
        <end position="81"/>
    </location>
</feature>
<dbReference type="InterPro" id="IPR036388">
    <property type="entry name" value="WH-like_DNA-bd_sf"/>
</dbReference>
<feature type="domain" description="RNA polymerase sigma factor 70 region 4 type 2" evidence="7">
    <location>
        <begin position="117"/>
        <end position="168"/>
    </location>
</feature>
<keyword evidence="4" id="KW-0238">DNA-binding</keyword>
<dbReference type="GO" id="GO:0006352">
    <property type="term" value="P:DNA-templated transcription initiation"/>
    <property type="evidence" value="ECO:0007669"/>
    <property type="project" value="InterPro"/>
</dbReference>
<dbReference type="Pfam" id="PF04542">
    <property type="entry name" value="Sigma70_r2"/>
    <property type="match status" value="1"/>
</dbReference>
<keyword evidence="9" id="KW-1185">Reference proteome</keyword>
<dbReference type="InterPro" id="IPR013324">
    <property type="entry name" value="RNA_pol_sigma_r3/r4-like"/>
</dbReference>
<dbReference type="InterPro" id="IPR007627">
    <property type="entry name" value="RNA_pol_sigma70_r2"/>
</dbReference>
<dbReference type="CDD" id="cd06171">
    <property type="entry name" value="Sigma70_r4"/>
    <property type="match status" value="1"/>
</dbReference>
<sequence length="185" mass="21855">MSSYTLTEHELNQRLPEFYPRIYRMVRAMVHGSGIDPEDLTQDIFLKVYNKRHLYNASSGLYTWTYQIARNTVLDALRRNKIQRRIFWWSDAEEEPVEFDSGEAGDETLDRRERQKMLHEALAALSEKDRLIITMRDLEGMAYDEIAEIENISVGTVKSRLFTARQRLKKELMRLGVHHQFETDA</sequence>
<evidence type="ECO:0000313" key="8">
    <source>
        <dbReference type="EMBL" id="MBP3191228.1"/>
    </source>
</evidence>
<keyword evidence="2" id="KW-0805">Transcription regulation</keyword>
<comment type="caution">
    <text evidence="8">The sequence shown here is derived from an EMBL/GenBank/DDBJ whole genome shotgun (WGS) entry which is preliminary data.</text>
</comment>
<dbReference type="Pfam" id="PF08281">
    <property type="entry name" value="Sigma70_r4_2"/>
    <property type="match status" value="1"/>
</dbReference>
<proteinExistence type="inferred from homology"/>
<evidence type="ECO:0000259" key="6">
    <source>
        <dbReference type="Pfam" id="PF04542"/>
    </source>
</evidence>
<dbReference type="SUPFAM" id="SSF88659">
    <property type="entry name" value="Sigma3 and sigma4 domains of RNA polymerase sigma factors"/>
    <property type="match status" value="1"/>
</dbReference>
<dbReference type="Proteomes" id="UP000673975">
    <property type="component" value="Unassembled WGS sequence"/>
</dbReference>
<dbReference type="RefSeq" id="WP_210509522.1">
    <property type="nucleotide sequence ID" value="NZ_JAFIDN010000001.1"/>
</dbReference>
<reference evidence="8" key="1">
    <citation type="submission" date="2021-02" db="EMBL/GenBank/DDBJ databases">
        <title>Natronogracilivirga saccharolytica gen. nov. sp. nov. a new anaerobic, haloalkiliphilic carbohydrate-fermenting bacterium from soda lake and proposing of Cyclonatronumiaceae fam. nov. in the phylum Balneolaeota.</title>
        <authorList>
            <person name="Zhilina T.N."/>
            <person name="Sorokin D.Y."/>
            <person name="Zavarzina D.G."/>
            <person name="Toshchakov S.V."/>
            <person name="Kublanov I.V."/>
        </authorList>
    </citation>
    <scope>NUCLEOTIDE SEQUENCE</scope>
    <source>
        <strain evidence="8">Z-1702</strain>
    </source>
</reference>
<dbReference type="PANTHER" id="PTHR43133:SF8">
    <property type="entry name" value="RNA POLYMERASE SIGMA FACTOR HI_1459-RELATED"/>
    <property type="match status" value="1"/>
</dbReference>
<protein>
    <submittedName>
        <fullName evidence="8">RNA polymerase sigma factor</fullName>
    </submittedName>
</protein>
<dbReference type="Gene3D" id="1.10.1740.10">
    <property type="match status" value="1"/>
</dbReference>
<organism evidence="8 9">
    <name type="scientific">Natronogracilivirga saccharolytica</name>
    <dbReference type="NCBI Taxonomy" id="2812953"/>
    <lineage>
        <taxon>Bacteria</taxon>
        <taxon>Pseudomonadati</taxon>
        <taxon>Balneolota</taxon>
        <taxon>Balneolia</taxon>
        <taxon>Balneolales</taxon>
        <taxon>Cyclonatronaceae</taxon>
        <taxon>Natronogracilivirga</taxon>
    </lineage>
</organism>
<dbReference type="AlphaFoldDB" id="A0A8J7S6L8"/>
<dbReference type="InterPro" id="IPR013325">
    <property type="entry name" value="RNA_pol_sigma_r2"/>
</dbReference>
<keyword evidence="3" id="KW-0731">Sigma factor</keyword>
<dbReference type="PANTHER" id="PTHR43133">
    <property type="entry name" value="RNA POLYMERASE ECF-TYPE SIGMA FACTO"/>
    <property type="match status" value="1"/>
</dbReference>
<dbReference type="EMBL" id="JAFIDN010000001">
    <property type="protein sequence ID" value="MBP3191228.1"/>
    <property type="molecule type" value="Genomic_DNA"/>
</dbReference>
<evidence type="ECO:0000256" key="3">
    <source>
        <dbReference type="ARBA" id="ARBA00023082"/>
    </source>
</evidence>
<dbReference type="GO" id="GO:0003677">
    <property type="term" value="F:DNA binding"/>
    <property type="evidence" value="ECO:0007669"/>
    <property type="project" value="UniProtKB-KW"/>
</dbReference>
<name>A0A8J7S6L8_9BACT</name>
<gene>
    <name evidence="8" type="ORF">NATSA_00985</name>
</gene>
<dbReference type="Gene3D" id="1.10.10.10">
    <property type="entry name" value="Winged helix-like DNA-binding domain superfamily/Winged helix DNA-binding domain"/>
    <property type="match status" value="1"/>
</dbReference>
<evidence type="ECO:0000256" key="2">
    <source>
        <dbReference type="ARBA" id="ARBA00023015"/>
    </source>
</evidence>
<evidence type="ECO:0000313" key="9">
    <source>
        <dbReference type="Proteomes" id="UP000673975"/>
    </source>
</evidence>